<feature type="compositionally biased region" description="Basic and acidic residues" evidence="1">
    <location>
        <begin position="62"/>
        <end position="71"/>
    </location>
</feature>
<keyword evidence="4" id="KW-1185">Reference proteome</keyword>
<accession>A0AAP0CFX6</accession>
<comment type="caution">
    <text evidence="3">The sequence shown here is derived from an EMBL/GenBank/DDBJ whole genome shotgun (WGS) entry which is preliminary data.</text>
</comment>
<dbReference type="SUPFAM" id="SSF53098">
    <property type="entry name" value="Ribonuclease H-like"/>
    <property type="match status" value="1"/>
</dbReference>
<sequence>MGKSKTKTLDHFFKKKDAQPNSKRHKASTSETQSNSEAPQQEPNQEESQRPQSELNQDEMDIDKVDRDPATRKPMWDYPVALRDEVRLKYLNLGPYQPKLKEYKNWGTEAHTRRFQYSWFSIFPNWLEYSPTNHKCYCFFCFLFNDKPSVSHNYDSFTIKGFCGLTHVNGKKCYFIKHVSTLQHKNSVVSSESLLNHKAHIANFISKQSEEQIMKNRLRLKTTIDVVRWLTFQACALRGHDESSSSKNQGNFLELLKLLATYNDEVANVILGNAPYNSKYISGDIQKQILHIIANRVRKHIRSEVGNSFFCVMVDESRDESKKEQMAIVLRFVDVEGVLQERLLDLVHVTDTLSATLKLGLWKQLQQYEFDVGKIRGQGYDGASNMRGQWNGLKALVLHECPYAYYVHCFAHRLQLALVGSSKDIVPVAQFFSYLVMIINVVCGSSKRHDELQKERGDQIKKLLEKGEIKSGQGLNQVRTLKRAGDTRWGSHFDSICSFIDMFSATKVVLQGIMDDFDHTTNDQRADADIAYTRMHTFEFVFVLHLMKRVMGLTDDLSQALQKKSIDIVNAIDKVASTKLKLNEVRNEEWGKFLKDLTLFCGVNNVEMPDMKAPYISTRYRPRKKDLQVTFEHYYRVDVFTSTIDNQITELNSRFKEDTVELLTLSASLSSKEINVDQVYALVEKYYPEDFSEQERIQLRYQLEVFKLEMTQNTKLREVSTVSNLCRALVETKKNETYFLIDRVVRLIMTLPVSTATTERGFSAMKILKNRLRNKMSDEYLADSLVIYVEKEIADKFDSESIIDEFKALKGRRAEL</sequence>
<dbReference type="InterPro" id="IPR025398">
    <property type="entry name" value="DUF4371"/>
</dbReference>
<dbReference type="InterPro" id="IPR008906">
    <property type="entry name" value="HATC_C_dom"/>
</dbReference>
<evidence type="ECO:0000313" key="4">
    <source>
        <dbReference type="Proteomes" id="UP001408789"/>
    </source>
</evidence>
<dbReference type="EMBL" id="JBCNJP010000027">
    <property type="protein sequence ID" value="KAK9053357.1"/>
    <property type="molecule type" value="Genomic_DNA"/>
</dbReference>
<protein>
    <recommendedName>
        <fullName evidence="2">TTF-type domain-containing protein</fullName>
    </recommendedName>
</protein>
<name>A0AAP0CFX6_9ASTR</name>
<evidence type="ECO:0000256" key="1">
    <source>
        <dbReference type="SAM" id="MobiDB-lite"/>
    </source>
</evidence>
<feature type="compositionally biased region" description="Basic and acidic residues" evidence="1">
    <location>
        <begin position="7"/>
        <end position="18"/>
    </location>
</feature>
<dbReference type="PANTHER" id="PTHR11697">
    <property type="entry name" value="GENERAL TRANSCRIPTION FACTOR 2-RELATED ZINC FINGER PROTEIN"/>
    <property type="match status" value="1"/>
</dbReference>
<evidence type="ECO:0000313" key="3">
    <source>
        <dbReference type="EMBL" id="KAK9053357.1"/>
    </source>
</evidence>
<dbReference type="Pfam" id="PF14291">
    <property type="entry name" value="DUF4371"/>
    <property type="match status" value="1"/>
</dbReference>
<organism evidence="3 4">
    <name type="scientific">Deinandra increscens subsp. villosa</name>
    <dbReference type="NCBI Taxonomy" id="3103831"/>
    <lineage>
        <taxon>Eukaryota</taxon>
        <taxon>Viridiplantae</taxon>
        <taxon>Streptophyta</taxon>
        <taxon>Embryophyta</taxon>
        <taxon>Tracheophyta</taxon>
        <taxon>Spermatophyta</taxon>
        <taxon>Magnoliopsida</taxon>
        <taxon>eudicotyledons</taxon>
        <taxon>Gunneridae</taxon>
        <taxon>Pentapetalae</taxon>
        <taxon>asterids</taxon>
        <taxon>campanulids</taxon>
        <taxon>Asterales</taxon>
        <taxon>Asteraceae</taxon>
        <taxon>Asteroideae</taxon>
        <taxon>Heliantheae alliance</taxon>
        <taxon>Madieae</taxon>
        <taxon>Madiinae</taxon>
        <taxon>Deinandra</taxon>
    </lineage>
</organism>
<reference evidence="3 4" key="1">
    <citation type="submission" date="2024-04" db="EMBL/GenBank/DDBJ databases">
        <title>The reference genome of an endangered Asteraceae, Deinandra increscens subsp. villosa, native to the Central Coast of California.</title>
        <authorList>
            <person name="Guilliams M."/>
            <person name="Hasenstab-Lehman K."/>
            <person name="Meyer R."/>
            <person name="Mcevoy S."/>
        </authorList>
    </citation>
    <scope>NUCLEOTIDE SEQUENCE [LARGE SCALE GENOMIC DNA]</scope>
    <source>
        <tissue evidence="3">Leaf</tissue>
    </source>
</reference>
<gene>
    <name evidence="3" type="ORF">SSX86_029990</name>
</gene>
<dbReference type="PANTHER" id="PTHR11697:SF230">
    <property type="entry name" value="ZINC FINGER, MYM DOMAIN CONTAINING 1"/>
    <property type="match status" value="1"/>
</dbReference>
<dbReference type="InterPro" id="IPR055298">
    <property type="entry name" value="AtLOH3-like"/>
</dbReference>
<feature type="domain" description="TTF-type" evidence="2">
    <location>
        <begin position="111"/>
        <end position="207"/>
    </location>
</feature>
<dbReference type="Proteomes" id="UP001408789">
    <property type="component" value="Unassembled WGS sequence"/>
</dbReference>
<dbReference type="GO" id="GO:0046983">
    <property type="term" value="F:protein dimerization activity"/>
    <property type="evidence" value="ECO:0007669"/>
    <property type="project" value="InterPro"/>
</dbReference>
<dbReference type="Pfam" id="PF05699">
    <property type="entry name" value="Dimer_Tnp_hAT"/>
    <property type="match status" value="1"/>
</dbReference>
<dbReference type="InterPro" id="IPR006580">
    <property type="entry name" value="Znf_TTF"/>
</dbReference>
<dbReference type="AlphaFoldDB" id="A0AAP0CFX6"/>
<proteinExistence type="predicted"/>
<dbReference type="InterPro" id="IPR012337">
    <property type="entry name" value="RNaseH-like_sf"/>
</dbReference>
<evidence type="ECO:0000259" key="2">
    <source>
        <dbReference type="SMART" id="SM00597"/>
    </source>
</evidence>
<dbReference type="SMART" id="SM00597">
    <property type="entry name" value="ZnF_TTF"/>
    <property type="match status" value="1"/>
</dbReference>
<feature type="compositionally biased region" description="Polar residues" evidence="1">
    <location>
        <begin position="29"/>
        <end position="43"/>
    </location>
</feature>
<feature type="region of interest" description="Disordered" evidence="1">
    <location>
        <begin position="1"/>
        <end position="71"/>
    </location>
</feature>